<reference evidence="3" key="1">
    <citation type="submission" date="2022-02" db="EMBL/GenBank/DDBJ databases">
        <authorList>
            <person name="Henning P.M."/>
            <person name="McCubbin A.G."/>
            <person name="Shore J.S."/>
        </authorList>
    </citation>
    <scope>NUCLEOTIDE SEQUENCE</scope>
    <source>
        <strain evidence="3">F60SS</strain>
        <tissue evidence="3">Leaves</tissue>
    </source>
</reference>
<accession>A0A9Q0G1M8</accession>
<organism evidence="3 4">
    <name type="scientific">Turnera subulata</name>
    <dbReference type="NCBI Taxonomy" id="218843"/>
    <lineage>
        <taxon>Eukaryota</taxon>
        <taxon>Viridiplantae</taxon>
        <taxon>Streptophyta</taxon>
        <taxon>Embryophyta</taxon>
        <taxon>Tracheophyta</taxon>
        <taxon>Spermatophyta</taxon>
        <taxon>Magnoliopsida</taxon>
        <taxon>eudicotyledons</taxon>
        <taxon>Gunneridae</taxon>
        <taxon>Pentapetalae</taxon>
        <taxon>rosids</taxon>
        <taxon>fabids</taxon>
        <taxon>Malpighiales</taxon>
        <taxon>Passifloraceae</taxon>
        <taxon>Turnera</taxon>
    </lineage>
</organism>
<protein>
    <submittedName>
        <fullName evidence="3">Uncharacterized protein</fullName>
    </submittedName>
</protein>
<dbReference type="AlphaFoldDB" id="A0A9Q0G1M8"/>
<evidence type="ECO:0000256" key="1">
    <source>
        <dbReference type="SAM" id="Coils"/>
    </source>
</evidence>
<keyword evidence="2" id="KW-0812">Transmembrane</keyword>
<sequence length="100" mass="11896">MLLLLFFFFLKLVNVICVCFSLLVQMGGLREFYRSSPEIVLAALCVLIVYLFNKMEKKLMREREEKEEAMRKEEEKKEKAMREKEIKQAVMDALNEKGIR</sequence>
<gene>
    <name evidence="3" type="ORF">Tsubulata_031271</name>
</gene>
<proteinExistence type="predicted"/>
<evidence type="ECO:0000313" key="3">
    <source>
        <dbReference type="EMBL" id="KAJ4840336.1"/>
    </source>
</evidence>
<feature type="coiled-coil region" evidence="1">
    <location>
        <begin position="52"/>
        <end position="97"/>
    </location>
</feature>
<keyword evidence="2" id="KW-1133">Transmembrane helix</keyword>
<feature type="transmembrane region" description="Helical" evidence="2">
    <location>
        <begin position="37"/>
        <end position="53"/>
    </location>
</feature>
<keyword evidence="1" id="KW-0175">Coiled coil</keyword>
<evidence type="ECO:0000256" key="2">
    <source>
        <dbReference type="SAM" id="Phobius"/>
    </source>
</evidence>
<reference evidence="3" key="2">
    <citation type="journal article" date="2023" name="Plants (Basel)">
        <title>Annotation of the Turnera subulata (Passifloraceae) Draft Genome Reveals the S-Locus Evolved after the Divergence of Turneroideae from Passifloroideae in a Stepwise Manner.</title>
        <authorList>
            <person name="Henning P.M."/>
            <person name="Roalson E.H."/>
            <person name="Mir W."/>
            <person name="McCubbin A.G."/>
            <person name="Shore J.S."/>
        </authorList>
    </citation>
    <scope>NUCLEOTIDE SEQUENCE</scope>
    <source>
        <strain evidence="3">F60SS</strain>
    </source>
</reference>
<name>A0A9Q0G1M8_9ROSI</name>
<dbReference type="EMBL" id="JAKUCV010003066">
    <property type="protein sequence ID" value="KAJ4840336.1"/>
    <property type="molecule type" value="Genomic_DNA"/>
</dbReference>
<dbReference type="Proteomes" id="UP001141552">
    <property type="component" value="Unassembled WGS sequence"/>
</dbReference>
<evidence type="ECO:0000313" key="4">
    <source>
        <dbReference type="Proteomes" id="UP001141552"/>
    </source>
</evidence>
<keyword evidence="2" id="KW-0472">Membrane</keyword>
<comment type="caution">
    <text evidence="3">The sequence shown here is derived from an EMBL/GenBank/DDBJ whole genome shotgun (WGS) entry which is preliminary data.</text>
</comment>
<keyword evidence="4" id="KW-1185">Reference proteome</keyword>